<evidence type="ECO:0000256" key="1">
    <source>
        <dbReference type="ARBA" id="ARBA00008225"/>
    </source>
</evidence>
<keyword evidence="3" id="KW-0732">Signal</keyword>
<dbReference type="Gene3D" id="3.60.110.10">
    <property type="entry name" value="Carbon-nitrogen hydrolase"/>
    <property type="match status" value="1"/>
</dbReference>
<keyword evidence="5" id="KW-1185">Reference proteome</keyword>
<proteinExistence type="inferred from homology"/>
<dbReference type="OrthoDB" id="10250282at2759"/>
<name>A0A6J2YJ48_SITOR</name>
<dbReference type="PANTHER" id="PTHR10609:SF14">
    <property type="entry name" value="BIOTINIDASE"/>
    <property type="match status" value="1"/>
</dbReference>
<feature type="signal peptide" evidence="3">
    <location>
        <begin position="1"/>
        <end position="25"/>
    </location>
</feature>
<reference evidence="6" key="1">
    <citation type="submission" date="2025-08" db="UniProtKB">
        <authorList>
            <consortium name="RefSeq"/>
        </authorList>
    </citation>
    <scope>IDENTIFICATION</scope>
    <source>
        <tissue evidence="6">Gonads</tissue>
    </source>
</reference>
<dbReference type="Pfam" id="PF00795">
    <property type="entry name" value="CN_hydrolase"/>
    <property type="match status" value="1"/>
</dbReference>
<evidence type="ECO:0000259" key="4">
    <source>
        <dbReference type="PROSITE" id="PS50263"/>
    </source>
</evidence>
<dbReference type="GeneID" id="115887571"/>
<keyword evidence="2" id="KW-0378">Hydrolase</keyword>
<gene>
    <name evidence="6" type="primary">LOC115887571</name>
</gene>
<evidence type="ECO:0000313" key="6">
    <source>
        <dbReference type="RefSeq" id="XP_030762890.1"/>
    </source>
</evidence>
<dbReference type="PANTHER" id="PTHR10609">
    <property type="entry name" value="BIOTINIDASE-RELATED"/>
    <property type="match status" value="1"/>
</dbReference>
<evidence type="ECO:0000256" key="2">
    <source>
        <dbReference type="ARBA" id="ARBA00022801"/>
    </source>
</evidence>
<feature type="domain" description="CN hydrolase" evidence="4">
    <location>
        <begin position="30"/>
        <end position="297"/>
    </location>
</feature>
<dbReference type="SUPFAM" id="SSF56317">
    <property type="entry name" value="Carbon-nitrogen hydrolase"/>
    <property type="match status" value="1"/>
</dbReference>
<dbReference type="InterPro" id="IPR003010">
    <property type="entry name" value="C-N_Hydrolase"/>
</dbReference>
<evidence type="ECO:0000313" key="5">
    <source>
        <dbReference type="Proteomes" id="UP000504635"/>
    </source>
</evidence>
<dbReference type="Pfam" id="PF19018">
    <property type="entry name" value="Vanin_C"/>
    <property type="match status" value="1"/>
</dbReference>
<comment type="similarity">
    <text evidence="1">Belongs to the carbon-nitrogen hydrolase superfamily. BTD/VNN family.</text>
</comment>
<dbReference type="GO" id="GO:0016787">
    <property type="term" value="F:hydrolase activity"/>
    <property type="evidence" value="ECO:0007669"/>
    <property type="project" value="UniProtKB-KW"/>
</dbReference>
<dbReference type="InterPro" id="IPR036526">
    <property type="entry name" value="C-N_Hydrolase_sf"/>
</dbReference>
<feature type="chain" id="PRO_5026905264" evidence="3">
    <location>
        <begin position="26"/>
        <end position="543"/>
    </location>
</feature>
<dbReference type="InterPro" id="IPR043957">
    <property type="entry name" value="Vanin_C"/>
</dbReference>
<dbReference type="InterPro" id="IPR040154">
    <property type="entry name" value="Biotinidase/VNN"/>
</dbReference>
<protein>
    <submittedName>
        <fullName evidence="6">Vanin-like protein 3 isoform X2</fullName>
    </submittedName>
</protein>
<organism evidence="5 6">
    <name type="scientific">Sitophilus oryzae</name>
    <name type="common">Rice weevil</name>
    <name type="synonym">Curculio oryzae</name>
    <dbReference type="NCBI Taxonomy" id="7048"/>
    <lineage>
        <taxon>Eukaryota</taxon>
        <taxon>Metazoa</taxon>
        <taxon>Ecdysozoa</taxon>
        <taxon>Arthropoda</taxon>
        <taxon>Hexapoda</taxon>
        <taxon>Insecta</taxon>
        <taxon>Pterygota</taxon>
        <taxon>Neoptera</taxon>
        <taxon>Endopterygota</taxon>
        <taxon>Coleoptera</taxon>
        <taxon>Polyphaga</taxon>
        <taxon>Cucujiformia</taxon>
        <taxon>Curculionidae</taxon>
        <taxon>Dryophthorinae</taxon>
        <taxon>Sitophilus</taxon>
    </lineage>
</organism>
<accession>A0A6J2YJ48</accession>
<dbReference type="Proteomes" id="UP000504635">
    <property type="component" value="Unplaced"/>
</dbReference>
<sequence>MYSTKFSITCIFIFNVFCNIQFIFAQDSTYTVTVVEYGPNLNYSLSPEERLEFNTRNYVDIIAKATENKDMDLIIFPESTLTYLNSYATTAATLPPLYDVVLCNYSEDSYSKFLEEFSCAAIKYNVTIVINLTEKDKCDTSTNCDETDHIFYNTNVVFGTNGSLLARYRKFNLFGEYGKSKPAYPDISIFKIRNSSFGLMTCFDIQFTTPAFNLTRQHQVENIIFPLNWISELPFLTALQTEQMWAQELDVVLLASGSSNPSRGAGGSGIFLGKNGPLEQVILSNSSTKILSHQVSKDAISTNISLVEGTNDTDVDNIAKTLDDFFMLVDPTIAEHNFKVLNTNENSVTETVCHGDEINVLCCNFNVSVTVNEKIENNNDYDSYTYLLVAFSGVRTFSGFYYGGIEQCGVVACLNETVSSCGRRFSNYSNVIWPLTINSINITGNFSSSENKIQFPTTLLSSIHPLPVSHYTWDYETRDSQIIKRLELNKPQSRLLAFGIYGRDFSRDWDPLRNNTGNDGSGSNVVKGSLMSLFLLVVVSLIL</sequence>
<dbReference type="AlphaFoldDB" id="A0A6J2YJ48"/>
<evidence type="ECO:0000256" key="3">
    <source>
        <dbReference type="SAM" id="SignalP"/>
    </source>
</evidence>
<dbReference type="PROSITE" id="PS50263">
    <property type="entry name" value="CN_HYDROLASE"/>
    <property type="match status" value="1"/>
</dbReference>
<dbReference type="RefSeq" id="XP_030762890.1">
    <property type="nucleotide sequence ID" value="XM_030907030.1"/>
</dbReference>